<protein>
    <recommendedName>
        <fullName evidence="9">TonB-dependent receptor-like beta-barrel domain-containing protein</fullName>
    </recommendedName>
</protein>
<evidence type="ECO:0000256" key="8">
    <source>
        <dbReference type="SAM" id="SignalP"/>
    </source>
</evidence>
<keyword evidence="11" id="KW-1185">Reference proteome</keyword>
<sequence>MLLIATPVAALVTATALPVAMHMAQANQAAPTTQAQSQNNFTAITEIGVTAPISGRTVLEAEGFDYSLRQYFAGTAKNLNYRFDISTRFNNSIFDAQGNLLPNGSFGSDDSTQLDAFGSANIYLSKTERLQFTFRTVQQFDRVNVVPDEDLLQTPERQQAQGIRRRVTIRNTDPPGTASTDLSVGYTNDNVAGSVVSLSSYYSQSRYVERSLLDDRNGFFDGIIRTGSGSELIGGQLQVETPLLNRVRLRWGADYEHQAKNALQLEFFNEQIYDLSNGQVAQKTSEATYVPPYELESLGVFASVDWQINDRIQLSGGIRHNWLQLQIDDYIPLYDSDFNRYNGTAIAGSVLQFNDLLFNVSLVYKLTPTLQLYTQFSQDFFIADYGFSILSYSPRDFSIDPELTLFQPQKVNYYQIGLQGNWQQVQASLSAFYNESNLGAAYTTLPSGGVELVRAPQRNYGIEAAIDWQPSTNWQLGGTLSYSFGENDADQDGNYLALSSYEIFPVTLSAYIENQTLPNWRNRLQLSQVNNRHAGFQAGSDPLSIDGYTVVNFSSTLNMGQGELTLDIQNLLNEQYQTVNSQLDGFTDETLNLPARGRTVSLTYRIRW</sequence>
<dbReference type="EMBL" id="MRCC01000025">
    <property type="protein sequence ID" value="OKH21633.1"/>
    <property type="molecule type" value="Genomic_DNA"/>
</dbReference>
<accession>A0A1U7HDH4</accession>
<dbReference type="AlphaFoldDB" id="A0A1U7HDH4"/>
<comment type="subcellular location">
    <subcellularLocation>
        <location evidence="1">Cell outer membrane</location>
        <topology evidence="1">Multi-pass membrane protein</topology>
    </subcellularLocation>
</comment>
<dbReference type="Pfam" id="PF00593">
    <property type="entry name" value="TonB_dep_Rec_b-barrel"/>
    <property type="match status" value="1"/>
</dbReference>
<keyword evidence="2" id="KW-0813">Transport</keyword>
<dbReference type="GO" id="GO:0009279">
    <property type="term" value="C:cell outer membrane"/>
    <property type="evidence" value="ECO:0007669"/>
    <property type="project" value="UniProtKB-SubCell"/>
</dbReference>
<dbReference type="InterPro" id="IPR039426">
    <property type="entry name" value="TonB-dep_rcpt-like"/>
</dbReference>
<evidence type="ECO:0000256" key="5">
    <source>
        <dbReference type="ARBA" id="ARBA00023077"/>
    </source>
</evidence>
<dbReference type="PANTHER" id="PTHR30069">
    <property type="entry name" value="TONB-DEPENDENT OUTER MEMBRANE RECEPTOR"/>
    <property type="match status" value="1"/>
</dbReference>
<evidence type="ECO:0000256" key="4">
    <source>
        <dbReference type="ARBA" id="ARBA00022692"/>
    </source>
</evidence>
<feature type="chain" id="PRO_5010530388" description="TonB-dependent receptor-like beta-barrel domain-containing protein" evidence="8">
    <location>
        <begin position="30"/>
        <end position="608"/>
    </location>
</feature>
<name>A0A1U7HDH4_9CHRO</name>
<feature type="domain" description="TonB-dependent receptor-like beta-barrel" evidence="9">
    <location>
        <begin position="169"/>
        <end position="571"/>
    </location>
</feature>
<keyword evidence="3" id="KW-1134">Transmembrane beta strand</keyword>
<dbReference type="RefSeq" id="WP_073551470.1">
    <property type="nucleotide sequence ID" value="NZ_MRCC01000025.1"/>
</dbReference>
<comment type="caution">
    <text evidence="10">The sequence shown here is derived from an EMBL/GenBank/DDBJ whole genome shotgun (WGS) entry which is preliminary data.</text>
</comment>
<feature type="signal peptide" evidence="8">
    <location>
        <begin position="1"/>
        <end position="29"/>
    </location>
</feature>
<dbReference type="GO" id="GO:0044718">
    <property type="term" value="P:siderophore transmembrane transport"/>
    <property type="evidence" value="ECO:0007669"/>
    <property type="project" value="TreeGrafter"/>
</dbReference>
<evidence type="ECO:0000313" key="10">
    <source>
        <dbReference type="EMBL" id="OKH21633.1"/>
    </source>
</evidence>
<dbReference type="PANTHER" id="PTHR30069:SF42">
    <property type="entry name" value="FERRIC AEROBACTIN RECEPTOR"/>
    <property type="match status" value="1"/>
</dbReference>
<keyword evidence="4" id="KW-0812">Transmembrane</keyword>
<dbReference type="InterPro" id="IPR000531">
    <property type="entry name" value="Beta-barrel_TonB"/>
</dbReference>
<evidence type="ECO:0000256" key="2">
    <source>
        <dbReference type="ARBA" id="ARBA00022448"/>
    </source>
</evidence>
<dbReference type="SUPFAM" id="SSF56935">
    <property type="entry name" value="Porins"/>
    <property type="match status" value="1"/>
</dbReference>
<evidence type="ECO:0000256" key="3">
    <source>
        <dbReference type="ARBA" id="ARBA00022452"/>
    </source>
</evidence>
<proteinExistence type="predicted"/>
<keyword evidence="7" id="KW-0998">Cell outer membrane</keyword>
<evidence type="ECO:0000256" key="6">
    <source>
        <dbReference type="ARBA" id="ARBA00023136"/>
    </source>
</evidence>
<dbReference type="Gene3D" id="2.40.170.20">
    <property type="entry name" value="TonB-dependent receptor, beta-barrel domain"/>
    <property type="match status" value="1"/>
</dbReference>
<dbReference type="InterPro" id="IPR036942">
    <property type="entry name" value="Beta-barrel_TonB_sf"/>
</dbReference>
<evidence type="ECO:0000256" key="7">
    <source>
        <dbReference type="ARBA" id="ARBA00023237"/>
    </source>
</evidence>
<evidence type="ECO:0000313" key="11">
    <source>
        <dbReference type="Proteomes" id="UP000185984"/>
    </source>
</evidence>
<evidence type="ECO:0000259" key="9">
    <source>
        <dbReference type="Pfam" id="PF00593"/>
    </source>
</evidence>
<dbReference type="OrthoDB" id="473897at2"/>
<dbReference type="GO" id="GO:0015344">
    <property type="term" value="F:siderophore uptake transmembrane transporter activity"/>
    <property type="evidence" value="ECO:0007669"/>
    <property type="project" value="TreeGrafter"/>
</dbReference>
<dbReference type="STRING" id="247279.NIES1031_21385"/>
<reference evidence="10 11" key="1">
    <citation type="submission" date="2016-11" db="EMBL/GenBank/DDBJ databases">
        <title>Draft Genome Sequences of Nine Cyanobacterial Strains from Diverse Habitats.</title>
        <authorList>
            <person name="Zhu T."/>
            <person name="Hou S."/>
            <person name="Lu X."/>
            <person name="Hess W.R."/>
        </authorList>
    </citation>
    <scope>NUCLEOTIDE SEQUENCE [LARGE SCALE GENOMIC DNA]</scope>
    <source>
        <strain evidence="10 11">5.2 s.c.1</strain>
    </source>
</reference>
<keyword evidence="6" id="KW-0472">Membrane</keyword>
<evidence type="ECO:0000256" key="1">
    <source>
        <dbReference type="ARBA" id="ARBA00004571"/>
    </source>
</evidence>
<dbReference type="Proteomes" id="UP000185984">
    <property type="component" value="Unassembled WGS sequence"/>
</dbReference>
<gene>
    <name evidence="10" type="ORF">NIES1031_21385</name>
</gene>
<keyword evidence="8" id="KW-0732">Signal</keyword>
<organism evidence="10 11">
    <name type="scientific">Chroogloeocystis siderophila 5.2 s.c.1</name>
    <dbReference type="NCBI Taxonomy" id="247279"/>
    <lineage>
        <taxon>Bacteria</taxon>
        <taxon>Bacillati</taxon>
        <taxon>Cyanobacteriota</taxon>
        <taxon>Cyanophyceae</taxon>
        <taxon>Oscillatoriophycideae</taxon>
        <taxon>Chroococcales</taxon>
        <taxon>Chroococcaceae</taxon>
        <taxon>Chroogloeocystis</taxon>
    </lineage>
</organism>
<keyword evidence="5" id="KW-0798">TonB box</keyword>